<dbReference type="EMBL" id="LKHP01000017">
    <property type="protein sequence ID" value="KRQ86033.1"/>
    <property type="molecule type" value="Genomic_DNA"/>
</dbReference>
<reference evidence="2 3" key="1">
    <citation type="submission" date="2015-09" db="EMBL/GenBank/DDBJ databases">
        <title>Draft genome sequence of a Caloramator mitchellensis, a moderate thermophile from the Great Artesian Basin of Australia.</title>
        <authorList>
            <person name="Patel B.K."/>
        </authorList>
    </citation>
    <scope>NUCLEOTIDE SEQUENCE [LARGE SCALE GENOMIC DNA]</scope>
    <source>
        <strain evidence="2 3">VF08</strain>
    </source>
</reference>
<accession>A0A0R3JRE4</accession>
<evidence type="ECO:0008006" key="4">
    <source>
        <dbReference type="Google" id="ProtNLM"/>
    </source>
</evidence>
<dbReference type="STRING" id="908809.ABG79_02165"/>
<gene>
    <name evidence="2" type="ORF">ABG79_02165</name>
</gene>
<dbReference type="RefSeq" id="WP_083490422.1">
    <property type="nucleotide sequence ID" value="NZ_LKHP01000017.1"/>
</dbReference>
<organism evidence="2 3">
    <name type="scientific">Caloramator mitchellensis</name>
    <dbReference type="NCBI Taxonomy" id="908809"/>
    <lineage>
        <taxon>Bacteria</taxon>
        <taxon>Bacillati</taxon>
        <taxon>Bacillota</taxon>
        <taxon>Clostridia</taxon>
        <taxon>Eubacteriales</taxon>
        <taxon>Clostridiaceae</taxon>
        <taxon>Caloramator</taxon>
    </lineage>
</organism>
<evidence type="ECO:0000256" key="1">
    <source>
        <dbReference type="SAM" id="Coils"/>
    </source>
</evidence>
<dbReference type="AlphaFoldDB" id="A0A0R3JRE4"/>
<dbReference type="Gene3D" id="1.10.287.1080">
    <property type="entry name" value="MazG-like"/>
    <property type="match status" value="1"/>
</dbReference>
<evidence type="ECO:0000313" key="3">
    <source>
        <dbReference type="Proteomes" id="UP000052015"/>
    </source>
</evidence>
<protein>
    <recommendedName>
        <fullName evidence="4">Phosphoribosyl-ATP pyrophosphohydrolase</fullName>
    </recommendedName>
</protein>
<dbReference type="Proteomes" id="UP000052015">
    <property type="component" value="Unassembled WGS sequence"/>
</dbReference>
<proteinExistence type="predicted"/>
<sequence length="96" mass="11239">MELLVLKKENETYSDIFNKLVEEVMEIKTEIEAIELEVGEKEKLIAETLDVIQVCIGLLDKLSHEGVNIRKAIEKHNLKLLQRGWRYKKVLYIDVD</sequence>
<dbReference type="SUPFAM" id="SSF101386">
    <property type="entry name" value="all-alpha NTP pyrophosphatases"/>
    <property type="match status" value="1"/>
</dbReference>
<feature type="coiled-coil region" evidence="1">
    <location>
        <begin position="17"/>
        <end position="44"/>
    </location>
</feature>
<dbReference type="OrthoDB" id="1910321at2"/>
<comment type="caution">
    <text evidence="2">The sequence shown here is derived from an EMBL/GenBank/DDBJ whole genome shotgun (WGS) entry which is preliminary data.</text>
</comment>
<evidence type="ECO:0000313" key="2">
    <source>
        <dbReference type="EMBL" id="KRQ86033.1"/>
    </source>
</evidence>
<keyword evidence="1" id="KW-0175">Coiled coil</keyword>
<keyword evidence="3" id="KW-1185">Reference proteome</keyword>
<name>A0A0R3JRE4_CALMK</name>